<dbReference type="Gene3D" id="3.90.1530.10">
    <property type="entry name" value="Conserved hypothetical protein from pyrococcus furiosus pfu- 392566-001, ParB domain"/>
    <property type="match status" value="1"/>
</dbReference>
<proteinExistence type="predicted"/>
<accession>A0A212K4T4</accession>
<evidence type="ECO:0000313" key="1">
    <source>
        <dbReference type="EMBL" id="SBW06739.1"/>
    </source>
</evidence>
<dbReference type="EMBL" id="FLUL01000001">
    <property type="protein sequence ID" value="SBW06739.1"/>
    <property type="molecule type" value="Genomic_DNA"/>
</dbReference>
<sequence length="217" mass="24683">MKTELTGVNKEIQNLTAELCRLITEIADTDDKIDTLNYIRCCLHKVSPLSHQPVDFVAWEKTEQVEANEYNPNSVAPPEMKLLITSIEEDGYTMPVVTSPEECIYRIVDGFHRRQAERCSQNISRDTFGRLPVTFIRESGRDLDSRMASTVRHNRARGSHDIDLMSNIVRELVSMGRSPAWISKHVGMDMDEILRLKQLTGLAALFADKDFSLGKEE</sequence>
<organism evidence="1">
    <name type="scientific">uncultured Dysgonomonas sp</name>
    <dbReference type="NCBI Taxonomy" id="206096"/>
    <lineage>
        <taxon>Bacteria</taxon>
        <taxon>Pseudomonadati</taxon>
        <taxon>Bacteroidota</taxon>
        <taxon>Bacteroidia</taxon>
        <taxon>Bacteroidales</taxon>
        <taxon>Dysgonomonadaceae</taxon>
        <taxon>Dysgonomonas</taxon>
        <taxon>environmental samples</taxon>
    </lineage>
</organism>
<dbReference type="SUPFAM" id="SSF110849">
    <property type="entry name" value="ParB/Sulfiredoxin"/>
    <property type="match status" value="1"/>
</dbReference>
<dbReference type="InterPro" id="IPR036086">
    <property type="entry name" value="ParB/Sulfiredoxin_sf"/>
</dbReference>
<protein>
    <submittedName>
        <fullName evidence="1">Immunoglobulin-binding regulator</fullName>
    </submittedName>
</protein>
<name>A0A212K4T4_9BACT</name>
<gene>
    <name evidence="1" type="primary">ibrB</name>
    <name evidence="1" type="ORF">KL86DYS2_13028</name>
</gene>
<reference evidence="1" key="1">
    <citation type="submission" date="2016-04" db="EMBL/GenBank/DDBJ databases">
        <authorList>
            <person name="Evans L.H."/>
            <person name="Alamgir A."/>
            <person name="Owens N."/>
            <person name="Weber N.D."/>
            <person name="Virtaneva K."/>
            <person name="Barbian K."/>
            <person name="Babar A."/>
            <person name="Rosenke K."/>
        </authorList>
    </citation>
    <scope>NUCLEOTIDE SEQUENCE</scope>
    <source>
        <strain evidence="1">86-2</strain>
    </source>
</reference>
<dbReference type="AlphaFoldDB" id="A0A212K4T4"/>